<evidence type="ECO:0000256" key="7">
    <source>
        <dbReference type="ARBA" id="ARBA00022801"/>
    </source>
</evidence>
<feature type="site" description="Transition state stabilizer" evidence="13">
    <location>
        <position position="80"/>
    </location>
</feature>
<keyword evidence="7 13" id="KW-0378">Hydrolase</keyword>
<evidence type="ECO:0000256" key="13">
    <source>
        <dbReference type="HAMAP-Rule" id="MF_00130"/>
    </source>
</evidence>
<dbReference type="GO" id="GO:0006310">
    <property type="term" value="P:DNA recombination"/>
    <property type="evidence" value="ECO:0007669"/>
    <property type="project" value="UniProtKB-UniRule"/>
</dbReference>
<geneLocation type="plasmid" evidence="14">
    <name>2</name>
</geneLocation>
<dbReference type="Pfam" id="PF03838">
    <property type="entry name" value="RecU"/>
    <property type="match status" value="1"/>
</dbReference>
<evidence type="ECO:0000256" key="4">
    <source>
        <dbReference type="ARBA" id="ARBA00022723"/>
    </source>
</evidence>
<keyword evidence="5 13" id="KW-0255">Endonuclease</keyword>
<gene>
    <name evidence="14" type="primary">prfA2_2</name>
    <name evidence="13" type="synonym">recU</name>
    <name evidence="14" type="ORF">NCTC10113_01079</name>
</gene>
<evidence type="ECO:0000256" key="11">
    <source>
        <dbReference type="ARBA" id="ARBA00023447"/>
    </source>
</evidence>
<dbReference type="GO" id="GO:0005737">
    <property type="term" value="C:cytoplasm"/>
    <property type="evidence" value="ECO:0007669"/>
    <property type="project" value="UniProtKB-SubCell"/>
</dbReference>
<dbReference type="Gene3D" id="3.40.1350.10">
    <property type="match status" value="1"/>
</dbReference>
<dbReference type="GO" id="GO:0000287">
    <property type="term" value="F:magnesium ion binding"/>
    <property type="evidence" value="ECO:0007669"/>
    <property type="project" value="UniProtKB-UniRule"/>
</dbReference>
<dbReference type="InterPro" id="IPR011335">
    <property type="entry name" value="Restrct_endonuc-II-like"/>
</dbReference>
<keyword evidence="14" id="KW-0614">Plasmid</keyword>
<protein>
    <recommendedName>
        <fullName evidence="12 13">Holliday junction resolvase RecU</fullName>
        <ecNumber evidence="13">3.1.21.10</ecNumber>
    </recommendedName>
    <alternativeName>
        <fullName evidence="13">Recombination protein U homolog</fullName>
    </alternativeName>
</protein>
<evidence type="ECO:0000256" key="6">
    <source>
        <dbReference type="ARBA" id="ARBA00022763"/>
    </source>
</evidence>
<keyword evidence="2 13" id="KW-0963">Cytoplasm</keyword>
<reference evidence="14" key="1">
    <citation type="submission" date="2019-01" db="EMBL/GenBank/DDBJ databases">
        <authorList>
            <consortium name="Pathogen Informatics"/>
        </authorList>
    </citation>
    <scope>NUCLEOTIDE SEQUENCE [LARGE SCALE GENOMIC DNA]</scope>
    <source>
        <strain evidence="14">NCTC10113</strain>
    </source>
</reference>
<evidence type="ECO:0000256" key="3">
    <source>
        <dbReference type="ARBA" id="ARBA00022722"/>
    </source>
</evidence>
<dbReference type="NCBIfam" id="NF002581">
    <property type="entry name" value="PRK02234.1-2"/>
    <property type="match status" value="1"/>
</dbReference>
<dbReference type="CDD" id="cd22354">
    <property type="entry name" value="RecU-like"/>
    <property type="match status" value="1"/>
</dbReference>
<dbReference type="GO" id="GO:0008821">
    <property type="term" value="F:crossover junction DNA endonuclease activity"/>
    <property type="evidence" value="ECO:0007669"/>
    <property type="project" value="UniProtKB-EC"/>
</dbReference>
<dbReference type="GO" id="GO:0007059">
    <property type="term" value="P:chromosome segregation"/>
    <property type="evidence" value="ECO:0007669"/>
    <property type="project" value="UniProtKB-UniRule"/>
</dbReference>
<dbReference type="EMBL" id="LR214939">
    <property type="protein sequence ID" value="VEU56191.1"/>
    <property type="molecule type" value="Genomic_DNA"/>
</dbReference>
<feature type="binding site" evidence="13">
    <location>
        <position position="78"/>
    </location>
    <ligand>
        <name>Mg(2+)</name>
        <dbReference type="ChEBI" id="CHEBI:18420"/>
    </ligand>
</feature>
<evidence type="ECO:0000313" key="14">
    <source>
        <dbReference type="EMBL" id="VEU56191.1"/>
    </source>
</evidence>
<keyword evidence="6 13" id="KW-0227">DNA damage</keyword>
<evidence type="ECO:0000256" key="2">
    <source>
        <dbReference type="ARBA" id="ARBA00022490"/>
    </source>
</evidence>
<dbReference type="RefSeq" id="WP_029670581.1">
    <property type="nucleotide sequence ID" value="NZ_LR214938.2"/>
</dbReference>
<keyword evidence="4 13" id="KW-0479">Metal-binding</keyword>
<comment type="subcellular location">
    <subcellularLocation>
        <location evidence="1 13">Cytoplasm</location>
    </subcellularLocation>
</comment>
<dbReference type="GO" id="GO:0003676">
    <property type="term" value="F:nucleic acid binding"/>
    <property type="evidence" value="ECO:0007669"/>
    <property type="project" value="InterPro"/>
</dbReference>
<sequence length="172" mass="20228">MQIINGQNRGMLLETIINQTNSFYMQNKICLVHKKNLDIKFKGVSVQNKELFTKSARIINKSTVDYYGIWDGKFLAFEAKSTENKNFSLSNIKKHQIEYLSLIEAFKGIAFWIIYFKLQNVFIMIRHRDLITNIKNKKTLKFSEALKIGFEMQLNFPGVLNYIDIINKNWMS</sequence>
<keyword evidence="9 13" id="KW-0233">DNA recombination</keyword>
<dbReference type="GO" id="GO:0006281">
    <property type="term" value="P:DNA repair"/>
    <property type="evidence" value="ECO:0007669"/>
    <property type="project" value="UniProtKB-UniRule"/>
</dbReference>
<comment type="catalytic activity">
    <reaction evidence="13">
        <text>Endonucleolytic cleavage at a junction such as a reciprocal single-stranded crossover between two homologous DNA duplexes (Holliday junction).</text>
        <dbReference type="EC" id="3.1.21.10"/>
    </reaction>
</comment>
<comment type="cofactor">
    <cofactor evidence="13">
        <name>Mg(2+)</name>
        <dbReference type="ChEBI" id="CHEBI:18420"/>
    </cofactor>
    <text evidence="13">Binds 1 Mg(2+) ion per subunit.</text>
</comment>
<dbReference type="AlphaFoldDB" id="A0A448ZY59"/>
<feature type="binding site" evidence="13">
    <location>
        <position position="63"/>
    </location>
    <ligand>
        <name>Mg(2+)</name>
        <dbReference type="ChEBI" id="CHEBI:18420"/>
    </ligand>
</feature>
<evidence type="ECO:0000256" key="8">
    <source>
        <dbReference type="ARBA" id="ARBA00022842"/>
    </source>
</evidence>
<name>A0A448ZY59_METSV</name>
<keyword evidence="10 13" id="KW-0234">DNA repair</keyword>
<evidence type="ECO:0000256" key="10">
    <source>
        <dbReference type="ARBA" id="ARBA00023204"/>
    </source>
</evidence>
<feature type="binding site" evidence="13">
    <location>
        <position position="65"/>
    </location>
    <ligand>
        <name>Mg(2+)</name>
        <dbReference type="ChEBI" id="CHEBI:18420"/>
    </ligand>
</feature>
<keyword evidence="8 13" id="KW-0460">Magnesium</keyword>
<evidence type="ECO:0000256" key="1">
    <source>
        <dbReference type="ARBA" id="ARBA00004496"/>
    </source>
</evidence>
<organism evidence="14">
    <name type="scientific">Metamycoplasma salivarium</name>
    <name type="common">Mycoplasma salivarium</name>
    <dbReference type="NCBI Taxonomy" id="2124"/>
    <lineage>
        <taxon>Bacteria</taxon>
        <taxon>Bacillati</taxon>
        <taxon>Mycoplasmatota</taxon>
        <taxon>Mycoplasmoidales</taxon>
        <taxon>Metamycoplasmataceae</taxon>
        <taxon>Metamycoplasma</taxon>
    </lineage>
</organism>
<evidence type="ECO:0000256" key="12">
    <source>
        <dbReference type="ARBA" id="ARBA00029523"/>
    </source>
</evidence>
<dbReference type="HAMAP" id="MF_00130">
    <property type="entry name" value="RecU"/>
    <property type="match status" value="1"/>
</dbReference>
<evidence type="ECO:0000256" key="5">
    <source>
        <dbReference type="ARBA" id="ARBA00022759"/>
    </source>
</evidence>
<keyword evidence="3 13" id="KW-0540">Nuclease</keyword>
<comment type="similarity">
    <text evidence="11 13">Belongs to the RecU family.</text>
</comment>
<evidence type="ECO:0000256" key="9">
    <source>
        <dbReference type="ARBA" id="ARBA00023172"/>
    </source>
</evidence>
<dbReference type="EC" id="3.1.21.10" evidence="13"/>
<accession>A0A448ZY59</accession>
<feature type="binding site" evidence="13">
    <location>
        <position position="96"/>
    </location>
    <ligand>
        <name>Mg(2+)</name>
        <dbReference type="ChEBI" id="CHEBI:18420"/>
    </ligand>
</feature>
<comment type="function">
    <text evidence="13">Endonuclease that resolves Holliday junction intermediates in genetic recombination. Cleaves mobile four-strand junctions by introducing symmetrical nicks in paired strands. Promotes annealing of linear ssDNA with homologous dsDNA. Required for DNA repair, homologous recombination and chromosome segregation.</text>
</comment>
<dbReference type="InterPro" id="IPR011856">
    <property type="entry name" value="tRNA_endonuc-like_dom_sf"/>
</dbReference>
<dbReference type="SUPFAM" id="SSF52980">
    <property type="entry name" value="Restriction endonuclease-like"/>
    <property type="match status" value="1"/>
</dbReference>
<dbReference type="InterPro" id="IPR004612">
    <property type="entry name" value="Resolv_RecU"/>
</dbReference>
<proteinExistence type="inferred from homology"/>